<accession>A0A4Y7XCS8</accession>
<evidence type="ECO:0000256" key="1">
    <source>
        <dbReference type="ARBA" id="ARBA00034078"/>
    </source>
</evidence>
<gene>
    <name evidence="4" type="ORF">E2B99_09680</name>
</gene>
<dbReference type="SUPFAM" id="SSF54292">
    <property type="entry name" value="2Fe-2S ferredoxin-like"/>
    <property type="match status" value="1"/>
</dbReference>
<dbReference type="Proteomes" id="UP000297834">
    <property type="component" value="Unassembled WGS sequence"/>
</dbReference>
<dbReference type="EMBL" id="SNTY01000036">
    <property type="protein sequence ID" value="TEU25647.1"/>
    <property type="molecule type" value="Genomic_DNA"/>
</dbReference>
<dbReference type="PANTHER" id="PTHR47354:SF3">
    <property type="entry name" value="OXIDOREDUCTASE-RELATED"/>
    <property type="match status" value="1"/>
</dbReference>
<dbReference type="PROSITE" id="PS51384">
    <property type="entry name" value="FAD_FR"/>
    <property type="match status" value="1"/>
</dbReference>
<dbReference type="Gene3D" id="3.10.20.30">
    <property type="match status" value="1"/>
</dbReference>
<dbReference type="InterPro" id="IPR001709">
    <property type="entry name" value="Flavoprot_Pyr_Nucl_cyt_Rdtase"/>
</dbReference>
<comment type="cofactor">
    <cofactor evidence="1">
        <name>[2Fe-2S] cluster</name>
        <dbReference type="ChEBI" id="CHEBI:190135"/>
    </cofactor>
</comment>
<dbReference type="STRING" id="1120977.GCA_000619845_02197"/>
<organism evidence="4 5">
    <name type="scientific">Alkanindiges illinoisensis</name>
    <dbReference type="NCBI Taxonomy" id="197183"/>
    <lineage>
        <taxon>Bacteria</taxon>
        <taxon>Pseudomonadati</taxon>
        <taxon>Pseudomonadota</taxon>
        <taxon>Gammaproteobacteria</taxon>
        <taxon>Moraxellales</taxon>
        <taxon>Moraxellaceae</taxon>
        <taxon>Alkanindiges</taxon>
    </lineage>
</organism>
<dbReference type="InterPro" id="IPR017927">
    <property type="entry name" value="FAD-bd_FR_type"/>
</dbReference>
<dbReference type="GO" id="GO:0016491">
    <property type="term" value="F:oxidoreductase activity"/>
    <property type="evidence" value="ECO:0007669"/>
    <property type="project" value="InterPro"/>
</dbReference>
<dbReference type="Pfam" id="PF00111">
    <property type="entry name" value="Fer2"/>
    <property type="match status" value="1"/>
</dbReference>
<dbReference type="CDD" id="cd06216">
    <property type="entry name" value="FNR_iron_sulfur_binding_2"/>
    <property type="match status" value="1"/>
</dbReference>
<reference evidence="4 5" key="1">
    <citation type="submission" date="2019-03" db="EMBL/GenBank/DDBJ databases">
        <title>Alkanindiges illinoisensis: a potential pathogenic isolated from ascites of a gastric cancer patient with abdominal metastasis.</title>
        <authorList>
            <person name="Hu X."/>
            <person name="Yang B."/>
            <person name="Yan X."/>
            <person name="Lin L."/>
            <person name="Zhao H."/>
            <person name="Zhou F."/>
            <person name="Su B."/>
            <person name="Chen J."/>
            <person name="Rui Y."/>
            <person name="Wang Q."/>
            <person name="Zheng L."/>
        </authorList>
    </citation>
    <scope>NUCLEOTIDE SEQUENCE [LARGE SCALE GENOMIC DNA]</scope>
    <source>
        <strain evidence="4 5">NFYY 23406</strain>
    </source>
</reference>
<dbReference type="CDD" id="cd00207">
    <property type="entry name" value="fer2"/>
    <property type="match status" value="1"/>
</dbReference>
<feature type="domain" description="2Fe-2S ferredoxin-type" evidence="2">
    <location>
        <begin position="275"/>
        <end position="359"/>
    </location>
</feature>
<dbReference type="Pfam" id="PF00970">
    <property type="entry name" value="FAD_binding_6"/>
    <property type="match status" value="1"/>
</dbReference>
<dbReference type="Pfam" id="PF00175">
    <property type="entry name" value="NAD_binding_1"/>
    <property type="match status" value="1"/>
</dbReference>
<dbReference type="SUPFAM" id="SSF63380">
    <property type="entry name" value="Riboflavin synthase domain-like"/>
    <property type="match status" value="1"/>
</dbReference>
<dbReference type="InterPro" id="IPR036010">
    <property type="entry name" value="2Fe-2S_ferredoxin-like_sf"/>
</dbReference>
<dbReference type="PROSITE" id="PS51085">
    <property type="entry name" value="2FE2S_FER_2"/>
    <property type="match status" value="1"/>
</dbReference>
<feature type="domain" description="FAD-binding FR-type" evidence="3">
    <location>
        <begin position="19"/>
        <end position="121"/>
    </location>
</feature>
<dbReference type="Gene3D" id="2.40.30.10">
    <property type="entry name" value="Translation factors"/>
    <property type="match status" value="1"/>
</dbReference>
<dbReference type="InterPro" id="IPR017938">
    <property type="entry name" value="Riboflavin_synthase-like_b-brl"/>
</dbReference>
<proteinExistence type="predicted"/>
<dbReference type="InterPro" id="IPR001041">
    <property type="entry name" value="2Fe-2S_ferredoxin-type"/>
</dbReference>
<dbReference type="GO" id="GO:0051536">
    <property type="term" value="F:iron-sulfur cluster binding"/>
    <property type="evidence" value="ECO:0007669"/>
    <property type="project" value="InterPro"/>
</dbReference>
<comment type="caution">
    <text evidence="4">The sequence shown here is derived from an EMBL/GenBank/DDBJ whole genome shotgun (WGS) entry which is preliminary data.</text>
</comment>
<dbReference type="PANTHER" id="PTHR47354">
    <property type="entry name" value="NADH OXIDOREDUCTASE HCR"/>
    <property type="match status" value="1"/>
</dbReference>
<keyword evidence="5" id="KW-1185">Reference proteome</keyword>
<evidence type="ECO:0000259" key="2">
    <source>
        <dbReference type="PROSITE" id="PS51085"/>
    </source>
</evidence>
<dbReference type="Gene3D" id="3.40.50.80">
    <property type="entry name" value="Nucleotide-binding domain of ferredoxin-NADP reductase (FNR) module"/>
    <property type="match status" value="1"/>
</dbReference>
<dbReference type="SUPFAM" id="SSF52343">
    <property type="entry name" value="Ferredoxin reductase-like, C-terminal NADP-linked domain"/>
    <property type="match status" value="1"/>
</dbReference>
<dbReference type="InterPro" id="IPR012675">
    <property type="entry name" value="Beta-grasp_dom_sf"/>
</dbReference>
<dbReference type="PRINTS" id="PR00371">
    <property type="entry name" value="FPNCR"/>
</dbReference>
<dbReference type="InterPro" id="IPR050415">
    <property type="entry name" value="MRET"/>
</dbReference>
<dbReference type="PRINTS" id="PR00406">
    <property type="entry name" value="CYTB5RDTASE"/>
</dbReference>
<dbReference type="InterPro" id="IPR001433">
    <property type="entry name" value="OxRdtase_FAD/NAD-bd"/>
</dbReference>
<dbReference type="OrthoDB" id="9796486at2"/>
<evidence type="ECO:0000313" key="4">
    <source>
        <dbReference type="EMBL" id="TEU25647.1"/>
    </source>
</evidence>
<evidence type="ECO:0000259" key="3">
    <source>
        <dbReference type="PROSITE" id="PS51384"/>
    </source>
</evidence>
<sequence>MDPNVVNFWASKFNPLWSLDQPMARIVGREEAASNSVTLILKPNRHVVIPQAGQHISVATEINGVRVARSYSTSQVPEQPGLLAITVKQVEGGRLSNWLCLQAREGDVLYLGQPFGEFQWPALQQPVLLLAAGSGITPMISLLRQYARQAAKGGLFPSKQTVQLHYWVRRREEACFIQELLALPKIQPNFSLHLYLTQQDHTQQEQRQPYERSGRIEASQFAQQEDLKNSHVLACGPAGFVGSAQQILQAQVASFQAEAFSPPQIPADAEATKCNTVQITLQQQNRILTVPVGQSILAALEAEGINHPSGCRMGLCNTCACHKVSGSTQHLISGESQHDEHPALRVCVSRASSDLVLDI</sequence>
<name>A0A4Y7XCS8_9GAMM</name>
<evidence type="ECO:0000313" key="5">
    <source>
        <dbReference type="Proteomes" id="UP000297834"/>
    </source>
</evidence>
<dbReference type="InterPro" id="IPR039261">
    <property type="entry name" value="FNR_nucleotide-bd"/>
</dbReference>
<protein>
    <submittedName>
        <fullName evidence="4">Ferredoxin reductase</fullName>
    </submittedName>
</protein>
<dbReference type="AlphaFoldDB" id="A0A4Y7XCS8"/>
<dbReference type="InterPro" id="IPR008333">
    <property type="entry name" value="Cbr1-like_FAD-bd_dom"/>
</dbReference>